<feature type="signal peptide" evidence="1">
    <location>
        <begin position="1"/>
        <end position="18"/>
    </location>
</feature>
<sequence length="75" mass="7875">MRGLLFPVIAVAWLSACATGPSDDAAASVCPRLIPYSAAFQAQAADELEALPPGSALEVLVADYLVTRDQLRVCQ</sequence>
<evidence type="ECO:0000313" key="2">
    <source>
        <dbReference type="EMBL" id="SDH93570.1"/>
    </source>
</evidence>
<name>A0A1G8GGW5_9PROT</name>
<evidence type="ECO:0000256" key="1">
    <source>
        <dbReference type="SAM" id="SignalP"/>
    </source>
</evidence>
<dbReference type="OrthoDB" id="8451006at2"/>
<evidence type="ECO:0008006" key="4">
    <source>
        <dbReference type="Google" id="ProtNLM"/>
    </source>
</evidence>
<keyword evidence="3" id="KW-1185">Reference proteome</keyword>
<proteinExistence type="predicted"/>
<dbReference type="AlphaFoldDB" id="A0A1G8GGW5"/>
<organism evidence="2 3">
    <name type="scientific">Roseospirillum parvum</name>
    <dbReference type="NCBI Taxonomy" id="83401"/>
    <lineage>
        <taxon>Bacteria</taxon>
        <taxon>Pseudomonadati</taxon>
        <taxon>Pseudomonadota</taxon>
        <taxon>Alphaproteobacteria</taxon>
        <taxon>Rhodospirillales</taxon>
        <taxon>Rhodospirillaceae</taxon>
        <taxon>Roseospirillum</taxon>
    </lineage>
</organism>
<dbReference type="STRING" id="83401.SAMN05421742_1276"/>
<feature type="chain" id="PRO_5011591906" description="Lipoprotein" evidence="1">
    <location>
        <begin position="19"/>
        <end position="75"/>
    </location>
</feature>
<accession>A0A1G8GGW5</accession>
<reference evidence="3" key="1">
    <citation type="submission" date="2016-10" db="EMBL/GenBank/DDBJ databases">
        <authorList>
            <person name="Varghese N."/>
            <person name="Submissions S."/>
        </authorList>
    </citation>
    <scope>NUCLEOTIDE SEQUENCE [LARGE SCALE GENOMIC DNA]</scope>
    <source>
        <strain evidence="3">930I</strain>
    </source>
</reference>
<dbReference type="PROSITE" id="PS51257">
    <property type="entry name" value="PROKAR_LIPOPROTEIN"/>
    <property type="match status" value="1"/>
</dbReference>
<keyword evidence="1" id="KW-0732">Signal</keyword>
<evidence type="ECO:0000313" key="3">
    <source>
        <dbReference type="Proteomes" id="UP000217076"/>
    </source>
</evidence>
<dbReference type="EMBL" id="FNCV01000027">
    <property type="protein sequence ID" value="SDH93570.1"/>
    <property type="molecule type" value="Genomic_DNA"/>
</dbReference>
<dbReference type="Proteomes" id="UP000217076">
    <property type="component" value="Unassembled WGS sequence"/>
</dbReference>
<gene>
    <name evidence="2" type="ORF">SAMN05421742_1276</name>
</gene>
<protein>
    <recommendedName>
        <fullName evidence="4">Lipoprotein</fullName>
    </recommendedName>
</protein>